<reference evidence="11 12" key="1">
    <citation type="submission" date="2019-06" db="EMBL/GenBank/DDBJ databases">
        <title>Genome sequence of Litorilinea aerophila BAA-2444.</title>
        <authorList>
            <person name="Maclea K.S."/>
            <person name="Maurais E.G."/>
            <person name="Iannazzi L.C."/>
        </authorList>
    </citation>
    <scope>NUCLEOTIDE SEQUENCE [LARGE SCALE GENOMIC DNA]</scope>
    <source>
        <strain evidence="11 12">ATCC BAA-2444</strain>
    </source>
</reference>
<keyword evidence="5" id="KW-0560">Oxidoreductase</keyword>
<dbReference type="CDD" id="cd06558">
    <property type="entry name" value="crotonase-like"/>
    <property type="match status" value="1"/>
</dbReference>
<dbReference type="PANTHER" id="PTHR48075">
    <property type="entry name" value="3-HYDROXYACYL-COA DEHYDROGENASE FAMILY PROTEIN"/>
    <property type="match status" value="1"/>
</dbReference>
<dbReference type="GO" id="GO:0006635">
    <property type="term" value="P:fatty acid beta-oxidation"/>
    <property type="evidence" value="ECO:0007669"/>
    <property type="project" value="UniProtKB-UniPathway"/>
</dbReference>
<dbReference type="InterPro" id="IPR036291">
    <property type="entry name" value="NAD(P)-bd_dom_sf"/>
</dbReference>
<evidence type="ECO:0000256" key="8">
    <source>
        <dbReference type="ARBA" id="ARBA00049556"/>
    </source>
</evidence>
<dbReference type="Pfam" id="PF00378">
    <property type="entry name" value="ECH_1"/>
    <property type="match status" value="1"/>
</dbReference>
<dbReference type="SUPFAM" id="SSF52096">
    <property type="entry name" value="ClpP/crotonase"/>
    <property type="match status" value="1"/>
</dbReference>
<dbReference type="InterPro" id="IPR029045">
    <property type="entry name" value="ClpP/crotonase-like_dom_sf"/>
</dbReference>
<dbReference type="FunCoup" id="A0A540VLL1">
    <property type="interactions" value="225"/>
</dbReference>
<evidence type="ECO:0000313" key="11">
    <source>
        <dbReference type="EMBL" id="TQE97647.1"/>
    </source>
</evidence>
<dbReference type="Pfam" id="PF00725">
    <property type="entry name" value="3HCDH"/>
    <property type="match status" value="1"/>
</dbReference>
<dbReference type="Gene3D" id="1.10.1040.50">
    <property type="match status" value="1"/>
</dbReference>
<dbReference type="OrthoDB" id="9771883at2"/>
<comment type="similarity">
    <text evidence="2">Belongs to the 3-hydroxyacyl-CoA dehydrogenase family.</text>
</comment>
<evidence type="ECO:0000259" key="9">
    <source>
        <dbReference type="Pfam" id="PF00725"/>
    </source>
</evidence>
<accession>A0A540VLL1</accession>
<dbReference type="InterPro" id="IPR008927">
    <property type="entry name" value="6-PGluconate_DH-like_C_sf"/>
</dbReference>
<proteinExistence type="inferred from homology"/>
<evidence type="ECO:0000256" key="4">
    <source>
        <dbReference type="ARBA" id="ARBA00022963"/>
    </source>
</evidence>
<evidence type="ECO:0000313" key="12">
    <source>
        <dbReference type="Proteomes" id="UP000317371"/>
    </source>
</evidence>
<dbReference type="RefSeq" id="WP_141608374.1">
    <property type="nucleotide sequence ID" value="NZ_VIGC02000002.1"/>
</dbReference>
<dbReference type="GO" id="GO:0003857">
    <property type="term" value="F:(3S)-3-hydroxyacyl-CoA dehydrogenase (NAD+) activity"/>
    <property type="evidence" value="ECO:0007669"/>
    <property type="project" value="UniProtKB-EC"/>
</dbReference>
<dbReference type="Gene3D" id="3.40.50.720">
    <property type="entry name" value="NAD(P)-binding Rossmann-like Domain"/>
    <property type="match status" value="1"/>
</dbReference>
<dbReference type="Pfam" id="PF02737">
    <property type="entry name" value="3HCDH_N"/>
    <property type="match status" value="1"/>
</dbReference>
<gene>
    <name evidence="11" type="ORF">FKZ61_01895</name>
</gene>
<dbReference type="InterPro" id="IPR001753">
    <property type="entry name" value="Enoyl-CoA_hydra/iso"/>
</dbReference>
<dbReference type="InParanoid" id="A0A540VLL1"/>
<dbReference type="SUPFAM" id="SSF48179">
    <property type="entry name" value="6-phosphogluconate dehydrogenase C-terminal domain-like"/>
    <property type="match status" value="2"/>
</dbReference>
<dbReference type="UniPathway" id="UPA00659"/>
<dbReference type="SUPFAM" id="SSF51735">
    <property type="entry name" value="NAD(P)-binding Rossmann-fold domains"/>
    <property type="match status" value="1"/>
</dbReference>
<comment type="pathway">
    <text evidence="1">Lipid metabolism; fatty acid beta-oxidation.</text>
</comment>
<evidence type="ECO:0000256" key="6">
    <source>
        <dbReference type="ARBA" id="ARBA00023027"/>
    </source>
</evidence>
<evidence type="ECO:0000256" key="7">
    <source>
        <dbReference type="ARBA" id="ARBA00023098"/>
    </source>
</evidence>
<evidence type="ECO:0000256" key="1">
    <source>
        <dbReference type="ARBA" id="ARBA00005005"/>
    </source>
</evidence>
<comment type="catalytic activity">
    <reaction evidence="8">
        <text>a (3S)-3-hydroxyacyl-CoA + NAD(+) = a 3-oxoacyl-CoA + NADH + H(+)</text>
        <dbReference type="Rhea" id="RHEA:22432"/>
        <dbReference type="ChEBI" id="CHEBI:15378"/>
        <dbReference type="ChEBI" id="CHEBI:57318"/>
        <dbReference type="ChEBI" id="CHEBI:57540"/>
        <dbReference type="ChEBI" id="CHEBI:57945"/>
        <dbReference type="ChEBI" id="CHEBI:90726"/>
        <dbReference type="EC" id="1.1.1.35"/>
    </reaction>
</comment>
<name>A0A540VLL1_9CHLR</name>
<evidence type="ECO:0000256" key="3">
    <source>
        <dbReference type="ARBA" id="ARBA00022832"/>
    </source>
</evidence>
<keyword evidence="3" id="KW-0276">Fatty acid metabolism</keyword>
<protein>
    <submittedName>
        <fullName evidence="11">3-hydroxyacyl-CoA dehydrogenase/enoyl-CoA hydratase family protein</fullName>
    </submittedName>
</protein>
<comment type="caution">
    <text evidence="11">The sequence shown here is derived from an EMBL/GenBank/DDBJ whole genome shotgun (WGS) entry which is preliminary data.</text>
</comment>
<sequence>MPYGIERATVIGAGTMGAAIAGHLANAGIPVTLLDIVPTELTPEEEAAGLTLEHPQVRNRIVRAGFERMVNASPSNLFSKALAARIELGNVEDDWERAVGRSDWIIEAIVERPGPKQALMARLDATAPATAIISSNTSGIPIHILAQDRSPEFKRRFLGTHFFNPPRYLHLLEVIPHGETDPAVVNRMRQFAENVLGKGVVVCKDTPNFIANRLLTFIQCDILEYAIQEGYTVEEVDLLTGTLLGRPRTATFRLNDVIGLDVLVLVTENLYPMIPHDEEREILRAPLGSAVLKTLLAHDLLGAKRGQGFYKTVVDEQGNKHFWGLDLRRAAHEGVVDYLPPQQPRWESVEAARRLPLPERLRALVNADDRAGALIWHTLSRTLAYASRRIPEIADSLVDVDNVMRWGFAWEMGPFEIWDALGVAETAERMEREGTPVAPWVREMLEKGHKTFYSHQGMMRTAYSPRSKAYTPIQENERVLRIPEIKRCHRTLAENDSATLVNMGDGVMLLEFHSKMNALDPLIFQVMQAALERLHGDAAGLVIGNEGPHFSVGANLVLLGNAAQSGRWDELEQMLKVGQDTLMALRTAPKPVVAAPFQRVLGGGVEVCMATDRVTAHAETYMGLVEVSVGIVPGWGGCKEMVRRHVSPHMHATNVNPLPYLRQVFETIGFARVSTSALEAQELGYLSPQDRIVMNRDHLLYEAQREVLWMADTGYRPPVVQGNVYAAGRDALASMRIEIYSLQQAGYISEHDAKIADRLAYVLCGGELSRPTWMDEQYFLDLEREAILSLAGEEKTQARIWHMLQHGKPLRN</sequence>
<dbReference type="PANTHER" id="PTHR48075:SF7">
    <property type="entry name" value="3-HYDROXYACYL-COA DEHYDROGENASE-RELATED"/>
    <property type="match status" value="1"/>
</dbReference>
<dbReference type="GO" id="GO:0070403">
    <property type="term" value="F:NAD+ binding"/>
    <property type="evidence" value="ECO:0007669"/>
    <property type="project" value="InterPro"/>
</dbReference>
<evidence type="ECO:0000256" key="5">
    <source>
        <dbReference type="ARBA" id="ARBA00023002"/>
    </source>
</evidence>
<keyword evidence="6" id="KW-0520">NAD</keyword>
<dbReference type="Gene3D" id="3.90.226.10">
    <property type="entry name" value="2-enoyl-CoA Hydratase, Chain A, domain 1"/>
    <property type="match status" value="1"/>
</dbReference>
<keyword evidence="7" id="KW-0443">Lipid metabolism</keyword>
<dbReference type="Proteomes" id="UP000317371">
    <property type="component" value="Unassembled WGS sequence"/>
</dbReference>
<feature type="domain" description="3-hydroxyacyl-CoA dehydrogenase C-terminal" evidence="9">
    <location>
        <begin position="209"/>
        <end position="311"/>
    </location>
</feature>
<keyword evidence="12" id="KW-1185">Reference proteome</keyword>
<feature type="domain" description="3-hydroxyacyl-CoA dehydrogenase NAD binding" evidence="10">
    <location>
        <begin position="8"/>
        <end position="206"/>
    </location>
</feature>
<keyword evidence="4" id="KW-0442">Lipid degradation</keyword>
<evidence type="ECO:0000259" key="10">
    <source>
        <dbReference type="Pfam" id="PF02737"/>
    </source>
</evidence>
<evidence type="ECO:0000256" key="2">
    <source>
        <dbReference type="ARBA" id="ARBA00009463"/>
    </source>
</evidence>
<dbReference type="InterPro" id="IPR006176">
    <property type="entry name" value="3-OHacyl-CoA_DH_NAD-bd"/>
</dbReference>
<dbReference type="AlphaFoldDB" id="A0A540VLL1"/>
<organism evidence="11 12">
    <name type="scientific">Litorilinea aerophila</name>
    <dbReference type="NCBI Taxonomy" id="1204385"/>
    <lineage>
        <taxon>Bacteria</taxon>
        <taxon>Bacillati</taxon>
        <taxon>Chloroflexota</taxon>
        <taxon>Caldilineae</taxon>
        <taxon>Caldilineales</taxon>
        <taxon>Caldilineaceae</taxon>
        <taxon>Litorilinea</taxon>
    </lineage>
</organism>
<dbReference type="EMBL" id="VIGC01000002">
    <property type="protein sequence ID" value="TQE97647.1"/>
    <property type="molecule type" value="Genomic_DNA"/>
</dbReference>
<dbReference type="InterPro" id="IPR006108">
    <property type="entry name" value="3HC_DH_C"/>
</dbReference>